<evidence type="ECO:0000313" key="3">
    <source>
        <dbReference type="Proteomes" id="UP000006514"/>
    </source>
</evidence>
<dbReference type="OrthoDB" id="2930792at2759"/>
<dbReference type="KEGG" id="adl:AURDEDRAFT_171870"/>
<keyword evidence="3" id="KW-1185">Reference proteome</keyword>
<dbReference type="InParanoid" id="J0DBU8"/>
<feature type="compositionally biased region" description="Low complexity" evidence="1">
    <location>
        <begin position="329"/>
        <end position="350"/>
    </location>
</feature>
<organism evidence="2 3">
    <name type="scientific">Auricularia subglabra (strain TFB-10046 / SS5)</name>
    <name type="common">White-rot fungus</name>
    <name type="synonym">Auricularia delicata (strain TFB10046)</name>
    <dbReference type="NCBI Taxonomy" id="717982"/>
    <lineage>
        <taxon>Eukaryota</taxon>
        <taxon>Fungi</taxon>
        <taxon>Dikarya</taxon>
        <taxon>Basidiomycota</taxon>
        <taxon>Agaricomycotina</taxon>
        <taxon>Agaricomycetes</taxon>
        <taxon>Auriculariales</taxon>
        <taxon>Auriculariaceae</taxon>
        <taxon>Auricularia</taxon>
    </lineage>
</organism>
<feature type="region of interest" description="Disordered" evidence="1">
    <location>
        <begin position="305"/>
        <end position="422"/>
    </location>
</feature>
<reference evidence="3" key="1">
    <citation type="journal article" date="2012" name="Science">
        <title>The Paleozoic origin of enzymatic lignin decomposition reconstructed from 31 fungal genomes.</title>
        <authorList>
            <person name="Floudas D."/>
            <person name="Binder M."/>
            <person name="Riley R."/>
            <person name="Barry K."/>
            <person name="Blanchette R.A."/>
            <person name="Henrissat B."/>
            <person name="Martinez A.T."/>
            <person name="Otillar R."/>
            <person name="Spatafora J.W."/>
            <person name="Yadav J.S."/>
            <person name="Aerts A."/>
            <person name="Benoit I."/>
            <person name="Boyd A."/>
            <person name="Carlson A."/>
            <person name="Copeland A."/>
            <person name="Coutinho P.M."/>
            <person name="de Vries R.P."/>
            <person name="Ferreira P."/>
            <person name="Findley K."/>
            <person name="Foster B."/>
            <person name="Gaskell J."/>
            <person name="Glotzer D."/>
            <person name="Gorecki P."/>
            <person name="Heitman J."/>
            <person name="Hesse C."/>
            <person name="Hori C."/>
            <person name="Igarashi K."/>
            <person name="Jurgens J.A."/>
            <person name="Kallen N."/>
            <person name="Kersten P."/>
            <person name="Kohler A."/>
            <person name="Kuees U."/>
            <person name="Kumar T.K.A."/>
            <person name="Kuo A."/>
            <person name="LaButti K."/>
            <person name="Larrondo L.F."/>
            <person name="Lindquist E."/>
            <person name="Ling A."/>
            <person name="Lombard V."/>
            <person name="Lucas S."/>
            <person name="Lundell T."/>
            <person name="Martin R."/>
            <person name="McLaughlin D.J."/>
            <person name="Morgenstern I."/>
            <person name="Morin E."/>
            <person name="Murat C."/>
            <person name="Nagy L.G."/>
            <person name="Nolan M."/>
            <person name="Ohm R.A."/>
            <person name="Patyshakuliyeva A."/>
            <person name="Rokas A."/>
            <person name="Ruiz-Duenas F.J."/>
            <person name="Sabat G."/>
            <person name="Salamov A."/>
            <person name="Samejima M."/>
            <person name="Schmutz J."/>
            <person name="Slot J.C."/>
            <person name="St John F."/>
            <person name="Stenlid J."/>
            <person name="Sun H."/>
            <person name="Sun S."/>
            <person name="Syed K."/>
            <person name="Tsang A."/>
            <person name="Wiebenga A."/>
            <person name="Young D."/>
            <person name="Pisabarro A."/>
            <person name="Eastwood D.C."/>
            <person name="Martin F."/>
            <person name="Cullen D."/>
            <person name="Grigoriev I.V."/>
            <person name="Hibbett D.S."/>
        </authorList>
    </citation>
    <scope>NUCLEOTIDE SEQUENCE [LARGE SCALE GENOMIC DNA]</scope>
    <source>
        <strain evidence="3">TFB10046</strain>
    </source>
</reference>
<evidence type="ECO:0000313" key="2">
    <source>
        <dbReference type="EMBL" id="EJD39073.1"/>
    </source>
</evidence>
<dbReference type="AlphaFoldDB" id="J0DBU8"/>
<feature type="compositionally biased region" description="Basic and acidic residues" evidence="1">
    <location>
        <begin position="315"/>
        <end position="328"/>
    </location>
</feature>
<gene>
    <name evidence="2" type="ORF">AURDEDRAFT_171870</name>
</gene>
<feature type="compositionally biased region" description="Low complexity" evidence="1">
    <location>
        <begin position="359"/>
        <end position="377"/>
    </location>
</feature>
<protein>
    <submittedName>
        <fullName evidence="2">Uncharacterized protein</fullName>
    </submittedName>
</protein>
<name>J0DBU8_AURST</name>
<dbReference type="Proteomes" id="UP000006514">
    <property type="component" value="Unassembled WGS sequence"/>
</dbReference>
<proteinExistence type="predicted"/>
<sequence>MPVVESPLWDSWPSTTPGEGPKGNFVLMKIDPVASVAIFEDEETTRAAAALERHEWVLGLVTGLSPGLPDATGKESLSLRLDLIGQGLPADKPIASLPFVPSPQLYDDRPPIELQPHLPWPDLYLHTYYSSSVLISRIHHGPGRFEIMLNEDEYNPIARRAFQDSIDWKRLPPVTVEDESNAIPNIELTGSFALTGSDDGEESSSDDGESLYAQQREDMGMKLLKARIYAEISLDPATCLGPLGCPADLEEPVRRIRDEWQERTTTEMLAKRPATNIWLQGVEAARHGFESDPEVPVDEVIPLDDTAVLPEDAVDDRSERARETDSTRRVTPPREVVVVAQSEIPGHAAPVQPPPGPHPSDSSAPSRSSRGSNANPGISAAATRGSEKDTAPLQLPETTTGPLPESSAQEERSSGRFLRFGGRVRPAVARLNVSFKRIMGTGQKRHALAQ</sequence>
<dbReference type="EMBL" id="JH687817">
    <property type="protein sequence ID" value="EJD39073.1"/>
    <property type="molecule type" value="Genomic_DNA"/>
</dbReference>
<feature type="region of interest" description="Disordered" evidence="1">
    <location>
        <begin position="1"/>
        <end position="21"/>
    </location>
</feature>
<accession>J0DBU8</accession>
<evidence type="ECO:0000256" key="1">
    <source>
        <dbReference type="SAM" id="MobiDB-lite"/>
    </source>
</evidence>